<dbReference type="GO" id="GO:0003855">
    <property type="term" value="F:3-dehydroquinate dehydratase activity"/>
    <property type="evidence" value="ECO:0007669"/>
    <property type="project" value="InterPro"/>
</dbReference>
<evidence type="ECO:0000259" key="2">
    <source>
        <dbReference type="Pfam" id="PF08501"/>
    </source>
</evidence>
<feature type="non-terminal residue" evidence="4">
    <location>
        <position position="507"/>
    </location>
</feature>
<feature type="domain" description="Shikimate dehydrogenase substrate binding N-terminal" evidence="2">
    <location>
        <begin position="240"/>
        <end position="324"/>
    </location>
</feature>
<dbReference type="InterPro" id="IPR013785">
    <property type="entry name" value="Aldolase_TIM"/>
</dbReference>
<dbReference type="NCBIfam" id="TIGR01093">
    <property type="entry name" value="aroD"/>
    <property type="match status" value="1"/>
</dbReference>
<dbReference type="InterPro" id="IPR001381">
    <property type="entry name" value="DHquinase_I"/>
</dbReference>
<dbReference type="Pfam" id="PF18317">
    <property type="entry name" value="SDH_C"/>
    <property type="match status" value="1"/>
</dbReference>
<feature type="non-terminal residue" evidence="4">
    <location>
        <position position="1"/>
    </location>
</feature>
<dbReference type="OrthoDB" id="204377at2759"/>
<evidence type="ECO:0000259" key="3">
    <source>
        <dbReference type="Pfam" id="PF18317"/>
    </source>
</evidence>
<protein>
    <submittedName>
        <fullName evidence="4">Type I 3-dehydroquinase-domain-containing protein</fullName>
    </submittedName>
</protein>
<dbReference type="SUPFAM" id="SSF51569">
    <property type="entry name" value="Aldolase"/>
    <property type="match status" value="1"/>
</dbReference>
<evidence type="ECO:0000313" key="4">
    <source>
        <dbReference type="EMBL" id="RKP23021.1"/>
    </source>
</evidence>
<dbReference type="SUPFAM" id="SSF53223">
    <property type="entry name" value="Aminoacid dehydrogenase-like, N-terminal domain"/>
    <property type="match status" value="1"/>
</dbReference>
<dbReference type="EMBL" id="KZ991388">
    <property type="protein sequence ID" value="RKP23021.1"/>
    <property type="molecule type" value="Genomic_DNA"/>
</dbReference>
<dbReference type="InterPro" id="IPR036291">
    <property type="entry name" value="NAD(P)-bd_dom_sf"/>
</dbReference>
<dbReference type="InterPro" id="IPR006151">
    <property type="entry name" value="Shikm_DH/Glu-tRNA_Rdtase"/>
</dbReference>
<dbReference type="NCBIfam" id="TIGR01809">
    <property type="entry name" value="Shik-DH-AROM"/>
    <property type="match status" value="1"/>
</dbReference>
<evidence type="ECO:0000313" key="5">
    <source>
        <dbReference type="Proteomes" id="UP000278143"/>
    </source>
</evidence>
<sequence>GVDAVELRVDLLDYPGKGGDEADIHVEEVEDTLLRQLTQLRRATTLPIIYTVRTAGQGGQFPDGHTRLYEQLCEFGFRAGCDYVDIELPASNLTPSVMAMRLARRVGHTRIIASYHDVAGRLWTAASPTEGFSVFREIIAKLAQYGSIVKLISMATDIADNFALHTWSKHDEIVRLLNGRPLITMNMGDTGRLSRVLNRTLTPVTHPALPVRAAPGQLSVREIHTLRHQLGMLPRREFYLLGSPIQSSPSPLLHNTGFDALGLPHHYALREMASVRGNEEAIRAMLASDHFGGASVTIPLKVDIIALLDEISPSARAIGAVNTIIRRADGSSYGDNTDWLGILHSVKRQPCKLAPSSGAALIIGAGGTARAAIYAAHRLGIARIYLYNRTRANAEQLVQQFNTLPITIVDSLDDVAKAAADARLTLQLIISTVPGTITNMTLPSTLFAASGAQTGGVAVELAYRPRETALMAAAAQHAGWCCVPGVDVLIGQGLWQFRYWTGCKPPQ</sequence>
<dbReference type="InterPro" id="IPR013708">
    <property type="entry name" value="Shikimate_DH-bd_N"/>
</dbReference>
<dbReference type="AlphaFoldDB" id="A0A4P9YUX6"/>
<feature type="domain" description="SDH C-terminal" evidence="3">
    <location>
        <begin position="485"/>
        <end position="506"/>
    </location>
</feature>
<dbReference type="UniPathway" id="UPA00053">
    <property type="reaction ID" value="UER00087"/>
</dbReference>
<dbReference type="Proteomes" id="UP000278143">
    <property type="component" value="Unassembled WGS sequence"/>
</dbReference>
<organism evidence="4 5">
    <name type="scientific">Syncephalis pseudoplumigaleata</name>
    <dbReference type="NCBI Taxonomy" id="1712513"/>
    <lineage>
        <taxon>Eukaryota</taxon>
        <taxon>Fungi</taxon>
        <taxon>Fungi incertae sedis</taxon>
        <taxon>Zoopagomycota</taxon>
        <taxon>Zoopagomycotina</taxon>
        <taxon>Zoopagomycetes</taxon>
        <taxon>Zoopagales</taxon>
        <taxon>Piptocephalidaceae</taxon>
        <taxon>Syncephalis</taxon>
    </lineage>
</organism>
<name>A0A4P9YUX6_9FUNG</name>
<dbReference type="CDD" id="cd00502">
    <property type="entry name" value="DHQase_I"/>
    <property type="match status" value="1"/>
</dbReference>
<dbReference type="InterPro" id="IPR041121">
    <property type="entry name" value="SDH_C"/>
</dbReference>
<dbReference type="InterPro" id="IPR022893">
    <property type="entry name" value="Shikimate_DH_fam"/>
</dbReference>
<dbReference type="CDD" id="cd01065">
    <property type="entry name" value="NAD_bind_Shikimate_DH"/>
    <property type="match status" value="1"/>
</dbReference>
<dbReference type="InterPro" id="IPR046346">
    <property type="entry name" value="Aminoacid_DH-like_N_sf"/>
</dbReference>
<dbReference type="GO" id="GO:0019632">
    <property type="term" value="P:shikimate metabolic process"/>
    <property type="evidence" value="ECO:0007669"/>
    <property type="project" value="TreeGrafter"/>
</dbReference>
<evidence type="ECO:0000259" key="1">
    <source>
        <dbReference type="Pfam" id="PF01488"/>
    </source>
</evidence>
<dbReference type="Gene3D" id="3.40.50.720">
    <property type="entry name" value="NAD(P)-binding Rossmann-like Domain"/>
    <property type="match status" value="1"/>
</dbReference>
<dbReference type="GO" id="GO:0009423">
    <property type="term" value="P:chorismate biosynthetic process"/>
    <property type="evidence" value="ECO:0007669"/>
    <property type="project" value="UniProtKB-UniPathway"/>
</dbReference>
<gene>
    <name evidence="4" type="ORF">SYNPS1DRAFT_9539</name>
</gene>
<dbReference type="Pfam" id="PF01488">
    <property type="entry name" value="Shikimate_DH"/>
    <property type="match status" value="1"/>
</dbReference>
<dbReference type="Pfam" id="PF08501">
    <property type="entry name" value="Shikimate_dh_N"/>
    <property type="match status" value="1"/>
</dbReference>
<dbReference type="GO" id="GO:0004764">
    <property type="term" value="F:shikimate 3-dehydrogenase (NADP+) activity"/>
    <property type="evidence" value="ECO:0007669"/>
    <property type="project" value="InterPro"/>
</dbReference>
<feature type="domain" description="Quinate/shikimate 5-dehydrogenase/glutamyl-tRNA reductase" evidence="1">
    <location>
        <begin position="359"/>
        <end position="422"/>
    </location>
</feature>
<dbReference type="Gene3D" id="3.20.20.70">
    <property type="entry name" value="Aldolase class I"/>
    <property type="match status" value="1"/>
</dbReference>
<reference evidence="5" key="1">
    <citation type="journal article" date="2018" name="Nat. Microbiol.">
        <title>Leveraging single-cell genomics to expand the fungal tree of life.</title>
        <authorList>
            <person name="Ahrendt S.R."/>
            <person name="Quandt C.A."/>
            <person name="Ciobanu D."/>
            <person name="Clum A."/>
            <person name="Salamov A."/>
            <person name="Andreopoulos B."/>
            <person name="Cheng J.F."/>
            <person name="Woyke T."/>
            <person name="Pelin A."/>
            <person name="Henrissat B."/>
            <person name="Reynolds N.K."/>
            <person name="Benny G.L."/>
            <person name="Smith M.E."/>
            <person name="James T.Y."/>
            <person name="Grigoriev I.V."/>
        </authorList>
    </citation>
    <scope>NUCLEOTIDE SEQUENCE [LARGE SCALE GENOMIC DNA]</scope>
    <source>
        <strain evidence="5">Benny S71-1</strain>
    </source>
</reference>
<dbReference type="Pfam" id="PF01487">
    <property type="entry name" value="DHquinase_I"/>
    <property type="match status" value="1"/>
</dbReference>
<dbReference type="InterPro" id="IPR010110">
    <property type="entry name" value="Shikimate_DH_AroM-type"/>
</dbReference>
<proteinExistence type="predicted"/>
<accession>A0A4P9YUX6</accession>
<dbReference type="Gene3D" id="3.40.50.10860">
    <property type="entry name" value="Leucine Dehydrogenase, chain A, domain 1"/>
    <property type="match status" value="1"/>
</dbReference>
<dbReference type="SUPFAM" id="SSF51735">
    <property type="entry name" value="NAD(P)-binding Rossmann-fold domains"/>
    <property type="match status" value="1"/>
</dbReference>
<dbReference type="PANTHER" id="PTHR21089">
    <property type="entry name" value="SHIKIMATE DEHYDROGENASE"/>
    <property type="match status" value="1"/>
</dbReference>
<dbReference type="GO" id="GO:0005737">
    <property type="term" value="C:cytoplasm"/>
    <property type="evidence" value="ECO:0007669"/>
    <property type="project" value="InterPro"/>
</dbReference>
<dbReference type="PANTHER" id="PTHR21089:SF1">
    <property type="entry name" value="BIFUNCTIONAL 3-DEHYDROQUINATE DEHYDRATASE_SHIKIMATE DEHYDROGENASE, CHLOROPLASTIC"/>
    <property type="match status" value="1"/>
</dbReference>
<keyword evidence="5" id="KW-1185">Reference proteome</keyword>